<proteinExistence type="predicted"/>
<sequence length="645" mass="73051">MSCLSRSTAHDRDQQQWENAWGNATAMDDQDLLVRARPGPIPTSTINTEGESDEHLMASSEDDIHEDDSTSEDSMESEYNLPEITISSLTETGQAESTIPVLKQRSYTGAFVIPSALANTPCADLGVIGFVENLNAALGASYTADKVHPILNTILDFYEGQNCDFGTAYAHFHTFNYCNWTIELSRLRKEEKGDQKMRQNALGDGMITRRKVPPHRVWDLEANRVVPYWVAKKDEPGGLLNIWGISHAWMDDKERGDVMTPINGYEWPVPIPKDANLDLIRIEMLNLGAKYAWLDVLCLRQLGGRGEHLRKEEWKLDVPTIGCVYDDFKGHVVCYFNGLGRPLSWPPDFDSDRSWFRRAWTLQEIGANSERIIFGGETEDDSISGTFDEQLNSLGDLWLVENALSQMQKRVSTNPMDRVAGLAYLLDTKYIPTYDAEQSEESAWIALVNAMKAETRTKLLFCYPEPGNGSKCWRASWKQVMNTTFLSLGHIGWQTGVCRTEETDVDWYQGPCINSAKVRGLADTSDKEMPRQGELVFKDDTEEPLTFNIQADHQYSIPDGSYTLIGCERKDYDEEESDGTDRSKSDSEYDEEEADWTDRRITIYSQMWVVGQQRPDGKFEKLSVVCVEGNLEKLISQSEVKMVLC</sequence>
<evidence type="ECO:0008006" key="4">
    <source>
        <dbReference type="Google" id="ProtNLM"/>
    </source>
</evidence>
<protein>
    <recommendedName>
        <fullName evidence="4">Heterokaryon incompatibility domain-containing protein</fullName>
    </recommendedName>
</protein>
<organism evidence="2 3">
    <name type="scientific">Armillaria borealis</name>
    <dbReference type="NCBI Taxonomy" id="47425"/>
    <lineage>
        <taxon>Eukaryota</taxon>
        <taxon>Fungi</taxon>
        <taxon>Dikarya</taxon>
        <taxon>Basidiomycota</taxon>
        <taxon>Agaricomycotina</taxon>
        <taxon>Agaricomycetes</taxon>
        <taxon>Agaricomycetidae</taxon>
        <taxon>Agaricales</taxon>
        <taxon>Marasmiineae</taxon>
        <taxon>Physalacriaceae</taxon>
        <taxon>Armillaria</taxon>
    </lineage>
</organism>
<dbReference type="EMBL" id="JAUEPT010000011">
    <property type="protein sequence ID" value="KAK0447569.1"/>
    <property type="molecule type" value="Genomic_DNA"/>
</dbReference>
<feature type="region of interest" description="Disordered" evidence="1">
    <location>
        <begin position="572"/>
        <end position="593"/>
    </location>
</feature>
<feature type="region of interest" description="Disordered" evidence="1">
    <location>
        <begin position="1"/>
        <end position="77"/>
    </location>
</feature>
<accession>A0AA39JRU1</accession>
<evidence type="ECO:0000256" key="1">
    <source>
        <dbReference type="SAM" id="MobiDB-lite"/>
    </source>
</evidence>
<dbReference type="Proteomes" id="UP001175226">
    <property type="component" value="Unassembled WGS sequence"/>
</dbReference>
<comment type="caution">
    <text evidence="2">The sequence shown here is derived from an EMBL/GenBank/DDBJ whole genome shotgun (WGS) entry which is preliminary data.</text>
</comment>
<reference evidence="2" key="1">
    <citation type="submission" date="2023-06" db="EMBL/GenBank/DDBJ databases">
        <authorList>
            <consortium name="Lawrence Berkeley National Laboratory"/>
            <person name="Ahrendt S."/>
            <person name="Sahu N."/>
            <person name="Indic B."/>
            <person name="Wong-Bajracharya J."/>
            <person name="Merenyi Z."/>
            <person name="Ke H.-M."/>
            <person name="Monk M."/>
            <person name="Kocsube S."/>
            <person name="Drula E."/>
            <person name="Lipzen A."/>
            <person name="Balint B."/>
            <person name="Henrissat B."/>
            <person name="Andreopoulos B."/>
            <person name="Martin F.M."/>
            <person name="Harder C.B."/>
            <person name="Rigling D."/>
            <person name="Ford K.L."/>
            <person name="Foster G.D."/>
            <person name="Pangilinan J."/>
            <person name="Papanicolaou A."/>
            <person name="Barry K."/>
            <person name="LaButti K."/>
            <person name="Viragh M."/>
            <person name="Koriabine M."/>
            <person name="Yan M."/>
            <person name="Riley R."/>
            <person name="Champramary S."/>
            <person name="Plett K.L."/>
            <person name="Tsai I.J."/>
            <person name="Slot J."/>
            <person name="Sipos G."/>
            <person name="Plett J."/>
            <person name="Nagy L.G."/>
            <person name="Grigoriev I.V."/>
        </authorList>
    </citation>
    <scope>NUCLEOTIDE SEQUENCE</scope>
    <source>
        <strain evidence="2">FPL87.14</strain>
    </source>
</reference>
<keyword evidence="3" id="KW-1185">Reference proteome</keyword>
<name>A0AA39JRU1_9AGAR</name>
<evidence type="ECO:0000313" key="3">
    <source>
        <dbReference type="Proteomes" id="UP001175226"/>
    </source>
</evidence>
<evidence type="ECO:0000313" key="2">
    <source>
        <dbReference type="EMBL" id="KAK0447569.1"/>
    </source>
</evidence>
<gene>
    <name evidence="2" type="ORF">EV421DRAFT_2017211</name>
</gene>
<feature type="compositionally biased region" description="Acidic residues" evidence="1">
    <location>
        <begin position="60"/>
        <end position="76"/>
    </location>
</feature>
<dbReference type="AlphaFoldDB" id="A0AA39JRU1"/>